<protein>
    <submittedName>
        <fullName evidence="3">Uncharacterized protein</fullName>
    </submittedName>
</protein>
<proteinExistence type="predicted"/>
<sequence length="130" mass="14433">PSTSIPRINLGADRQRVGLWPNQRTSHDTLLEDSLASRAPSALMTLAAAGITPTASPVPDSSAASVEQQQQEQSSFRQTMAPQHTSPRIALGGNIRWCDAAQATYMDVAVIKCLFIRHWYVFFRRRNIRV</sequence>
<name>A0A915ICA9_ROMCU</name>
<feature type="compositionally biased region" description="Polar residues" evidence="1">
    <location>
        <begin position="76"/>
        <end position="86"/>
    </location>
</feature>
<feature type="region of interest" description="Disordered" evidence="1">
    <location>
        <begin position="53"/>
        <end position="87"/>
    </location>
</feature>
<dbReference type="Proteomes" id="UP000887565">
    <property type="component" value="Unplaced"/>
</dbReference>
<keyword evidence="2" id="KW-1185">Reference proteome</keyword>
<feature type="compositionally biased region" description="Low complexity" evidence="1">
    <location>
        <begin position="53"/>
        <end position="75"/>
    </location>
</feature>
<evidence type="ECO:0000313" key="3">
    <source>
        <dbReference type="WBParaSite" id="nRc.2.0.1.t11815-RA"/>
    </source>
</evidence>
<evidence type="ECO:0000256" key="1">
    <source>
        <dbReference type="SAM" id="MobiDB-lite"/>
    </source>
</evidence>
<dbReference type="WBParaSite" id="nRc.2.0.1.t11815-RA">
    <property type="protein sequence ID" value="nRc.2.0.1.t11815-RA"/>
    <property type="gene ID" value="nRc.2.0.1.g11815"/>
</dbReference>
<dbReference type="AlphaFoldDB" id="A0A915ICA9"/>
<reference evidence="3" key="1">
    <citation type="submission" date="2022-11" db="UniProtKB">
        <authorList>
            <consortium name="WormBaseParasite"/>
        </authorList>
    </citation>
    <scope>IDENTIFICATION</scope>
</reference>
<evidence type="ECO:0000313" key="2">
    <source>
        <dbReference type="Proteomes" id="UP000887565"/>
    </source>
</evidence>
<organism evidence="2 3">
    <name type="scientific">Romanomermis culicivorax</name>
    <name type="common">Nematode worm</name>
    <dbReference type="NCBI Taxonomy" id="13658"/>
    <lineage>
        <taxon>Eukaryota</taxon>
        <taxon>Metazoa</taxon>
        <taxon>Ecdysozoa</taxon>
        <taxon>Nematoda</taxon>
        <taxon>Enoplea</taxon>
        <taxon>Dorylaimia</taxon>
        <taxon>Mermithida</taxon>
        <taxon>Mermithoidea</taxon>
        <taxon>Mermithidae</taxon>
        <taxon>Romanomermis</taxon>
    </lineage>
</organism>
<accession>A0A915ICA9</accession>